<evidence type="ECO:0008006" key="4">
    <source>
        <dbReference type="Google" id="ProtNLM"/>
    </source>
</evidence>
<keyword evidence="1" id="KW-0472">Membrane</keyword>
<accession>A0ABP3F5H1</accession>
<feature type="transmembrane region" description="Helical" evidence="1">
    <location>
        <begin position="44"/>
        <end position="61"/>
    </location>
</feature>
<keyword evidence="1" id="KW-0812">Transmembrane</keyword>
<reference evidence="3" key="1">
    <citation type="journal article" date="2019" name="Int. J. Syst. Evol. Microbiol.">
        <title>The Global Catalogue of Microorganisms (GCM) 10K type strain sequencing project: providing services to taxonomists for standard genome sequencing and annotation.</title>
        <authorList>
            <consortium name="The Broad Institute Genomics Platform"/>
            <consortium name="The Broad Institute Genome Sequencing Center for Infectious Disease"/>
            <person name="Wu L."/>
            <person name="Ma J."/>
        </authorList>
    </citation>
    <scope>NUCLEOTIDE SEQUENCE [LARGE SCALE GENOMIC DNA]</scope>
    <source>
        <strain evidence="3">JCM 4505</strain>
    </source>
</reference>
<dbReference type="RefSeq" id="WP_344161704.1">
    <property type="nucleotide sequence ID" value="NZ_BAAABV010000021.1"/>
</dbReference>
<protein>
    <recommendedName>
        <fullName evidence="4">ABC transporter</fullName>
    </recommendedName>
</protein>
<sequence length="196" mass="19971">MTWWLKSRGVLALGGWTLLTTLAGLAFGGTVIPLPSFTGATGRFLLAGLLPVVPAALWLSGTGRAGPRTEATAVRPVRRWDTALATALAAAVLAVTLLGHTLGAGGTALAVGRNTLVLLALALILEPLLGHRPAALATAAFPLLCAAAGRRARGAGTEPWALLLPPGESVPAFAASLALLTAAALFALTFRPLHRR</sequence>
<comment type="caution">
    <text evidence="2">The sequence shown here is derived from an EMBL/GenBank/DDBJ whole genome shotgun (WGS) entry which is preliminary data.</text>
</comment>
<name>A0ABP3F5H1_9ACTN</name>
<keyword evidence="3" id="KW-1185">Reference proteome</keyword>
<feature type="transmembrane region" description="Helical" evidence="1">
    <location>
        <begin position="172"/>
        <end position="190"/>
    </location>
</feature>
<proteinExistence type="predicted"/>
<evidence type="ECO:0000256" key="1">
    <source>
        <dbReference type="SAM" id="Phobius"/>
    </source>
</evidence>
<keyword evidence="1" id="KW-1133">Transmembrane helix</keyword>
<evidence type="ECO:0000313" key="3">
    <source>
        <dbReference type="Proteomes" id="UP001501867"/>
    </source>
</evidence>
<dbReference type="Proteomes" id="UP001501867">
    <property type="component" value="Unassembled WGS sequence"/>
</dbReference>
<evidence type="ECO:0000313" key="2">
    <source>
        <dbReference type="EMBL" id="GAA0299187.1"/>
    </source>
</evidence>
<gene>
    <name evidence="2" type="ORF">GCM10010302_42170</name>
</gene>
<organism evidence="2 3">
    <name type="scientific">Streptomyces polychromogenes</name>
    <dbReference type="NCBI Taxonomy" id="67342"/>
    <lineage>
        <taxon>Bacteria</taxon>
        <taxon>Bacillati</taxon>
        <taxon>Actinomycetota</taxon>
        <taxon>Actinomycetes</taxon>
        <taxon>Kitasatosporales</taxon>
        <taxon>Streptomycetaceae</taxon>
        <taxon>Streptomyces</taxon>
    </lineage>
</organism>
<feature type="transmembrane region" description="Helical" evidence="1">
    <location>
        <begin position="82"/>
        <end position="102"/>
    </location>
</feature>
<dbReference type="EMBL" id="BAAABV010000021">
    <property type="protein sequence ID" value="GAA0299187.1"/>
    <property type="molecule type" value="Genomic_DNA"/>
</dbReference>